<dbReference type="EMBL" id="CP048620">
    <property type="protein sequence ID" value="QPJ65237.1"/>
    <property type="molecule type" value="Genomic_DNA"/>
</dbReference>
<gene>
    <name evidence="7" type="ORF">G3M78_07480</name>
</gene>
<dbReference type="PANTHER" id="PTHR43470">
    <property type="entry name" value="PHOSPHATE TRANSPORT SYSTEM PERMEASE PROTEIN PSTA-RELATED"/>
    <property type="match status" value="1"/>
</dbReference>
<feature type="domain" description="ABC transmembrane type-1" evidence="6">
    <location>
        <begin position="54"/>
        <end position="261"/>
    </location>
</feature>
<name>A0A7T0C2A2_9BACT</name>
<dbReference type="InterPro" id="IPR000515">
    <property type="entry name" value="MetI-like"/>
</dbReference>
<proteinExistence type="inferred from homology"/>
<evidence type="ECO:0000256" key="5">
    <source>
        <dbReference type="RuleBase" id="RU363032"/>
    </source>
</evidence>
<dbReference type="Pfam" id="PF00528">
    <property type="entry name" value="BPD_transp_1"/>
    <property type="match status" value="1"/>
</dbReference>
<organism evidence="7 8">
    <name type="scientific">Candidatus Nitrohelix vancouverensis</name>
    <dbReference type="NCBI Taxonomy" id="2705534"/>
    <lineage>
        <taxon>Bacteria</taxon>
        <taxon>Pseudomonadati</taxon>
        <taxon>Nitrospinota/Tectimicrobiota group</taxon>
        <taxon>Nitrospinota</taxon>
        <taxon>Nitrospinia</taxon>
        <taxon>Nitrospinales</taxon>
        <taxon>Nitrospinaceae</taxon>
        <taxon>Candidatus Nitrohelix</taxon>
    </lineage>
</organism>
<dbReference type="InterPro" id="IPR035906">
    <property type="entry name" value="MetI-like_sf"/>
</dbReference>
<feature type="transmembrane region" description="Helical" evidence="5">
    <location>
        <begin position="243"/>
        <end position="264"/>
    </location>
</feature>
<feature type="transmembrane region" description="Helical" evidence="5">
    <location>
        <begin position="115"/>
        <end position="137"/>
    </location>
</feature>
<dbReference type="PROSITE" id="PS50928">
    <property type="entry name" value="ABC_TM1"/>
    <property type="match status" value="1"/>
</dbReference>
<sequence>MLIAIIFMLAATGLLVLLIILSTVFGKGMPALSLGFLTEPSSDFGAEGGVFYQIIGTLILTVGALAIALPLAVGTTLFQTECLRSHRLKAAFRAVIYSLNAMPTILFGLAGYVLFGVYLGAGVSWLTGALILGIMILPTIQASIQEAVEGLPEKYRETGTSLGMTPWALAQNVVLPLCWHGAVTGGLLGLARAAGETAAIMFTAAAFSGATFPQSFKDPVPTLQTHILVLAQDASQASSLTNAWGAASVLLLMVFLLILFSLWVRNQFSMEAQR</sequence>
<reference evidence="8" key="1">
    <citation type="submission" date="2020-02" db="EMBL/GenBank/DDBJ databases">
        <title>Genomic and physiological characterization of two novel Nitrospinaceae genera.</title>
        <authorList>
            <person name="Mueller A.J."/>
            <person name="Jung M.-Y."/>
            <person name="Strachan C.R."/>
            <person name="Herbold C.W."/>
            <person name="Kirkegaard R.H."/>
            <person name="Daims H."/>
        </authorList>
    </citation>
    <scope>NUCLEOTIDE SEQUENCE [LARGE SCALE GENOMIC DNA]</scope>
</reference>
<keyword evidence="5" id="KW-0813">Transport</keyword>
<dbReference type="GO" id="GO:0005886">
    <property type="term" value="C:plasma membrane"/>
    <property type="evidence" value="ECO:0007669"/>
    <property type="project" value="UniProtKB-SubCell"/>
</dbReference>
<dbReference type="AlphaFoldDB" id="A0A7T0C2A2"/>
<accession>A0A7T0C2A2</accession>
<feature type="transmembrane region" description="Helical" evidence="5">
    <location>
        <begin position="90"/>
        <end position="109"/>
    </location>
</feature>
<keyword evidence="3 5" id="KW-1133">Transmembrane helix</keyword>
<evidence type="ECO:0000256" key="4">
    <source>
        <dbReference type="ARBA" id="ARBA00023136"/>
    </source>
</evidence>
<protein>
    <submittedName>
        <fullName evidence="7">ABC transporter permease subunit</fullName>
    </submittedName>
</protein>
<dbReference type="CDD" id="cd06261">
    <property type="entry name" value="TM_PBP2"/>
    <property type="match status" value="1"/>
</dbReference>
<evidence type="ECO:0000256" key="1">
    <source>
        <dbReference type="ARBA" id="ARBA00004651"/>
    </source>
</evidence>
<evidence type="ECO:0000313" key="8">
    <source>
        <dbReference type="Proteomes" id="UP000594464"/>
    </source>
</evidence>
<feature type="transmembrane region" description="Helical" evidence="5">
    <location>
        <begin position="50"/>
        <end position="78"/>
    </location>
</feature>
<dbReference type="Proteomes" id="UP000594464">
    <property type="component" value="Chromosome"/>
</dbReference>
<keyword evidence="2 5" id="KW-0812">Transmembrane</keyword>
<dbReference type="SUPFAM" id="SSF161098">
    <property type="entry name" value="MetI-like"/>
    <property type="match status" value="1"/>
</dbReference>
<evidence type="ECO:0000313" key="7">
    <source>
        <dbReference type="EMBL" id="QPJ65237.1"/>
    </source>
</evidence>
<keyword evidence="4 5" id="KW-0472">Membrane</keyword>
<comment type="similarity">
    <text evidence="5">Belongs to the binding-protein-dependent transport system permease family.</text>
</comment>
<dbReference type="Gene3D" id="1.10.3720.10">
    <property type="entry name" value="MetI-like"/>
    <property type="match status" value="1"/>
</dbReference>
<dbReference type="KEGG" id="nva:G3M78_07480"/>
<evidence type="ECO:0000256" key="3">
    <source>
        <dbReference type="ARBA" id="ARBA00022989"/>
    </source>
</evidence>
<dbReference type="GO" id="GO:0055085">
    <property type="term" value="P:transmembrane transport"/>
    <property type="evidence" value="ECO:0007669"/>
    <property type="project" value="InterPro"/>
</dbReference>
<dbReference type="PANTHER" id="PTHR43470:SF3">
    <property type="entry name" value="PHOSPHATE TRANSPORT SYSTEM PERMEASE PROTEIN PSTA-RELATED"/>
    <property type="match status" value="1"/>
</dbReference>
<evidence type="ECO:0000259" key="6">
    <source>
        <dbReference type="PROSITE" id="PS50928"/>
    </source>
</evidence>
<evidence type="ECO:0000256" key="2">
    <source>
        <dbReference type="ARBA" id="ARBA00022692"/>
    </source>
</evidence>
<comment type="subcellular location">
    <subcellularLocation>
        <location evidence="1 5">Cell membrane</location>
        <topology evidence="1 5">Multi-pass membrane protein</topology>
    </subcellularLocation>
</comment>